<dbReference type="AlphaFoldDB" id="A0A5J9TMM0"/>
<name>A0A5J9TMM0_9POAL</name>
<keyword evidence="2" id="KW-0812">Transmembrane</keyword>
<dbReference type="Gramene" id="TVU12629">
    <property type="protein sequence ID" value="TVU12629"/>
    <property type="gene ID" value="EJB05_46280"/>
</dbReference>
<feature type="region of interest" description="Disordered" evidence="1">
    <location>
        <begin position="73"/>
        <end position="101"/>
    </location>
</feature>
<keyword evidence="2" id="KW-0472">Membrane</keyword>
<feature type="compositionally biased region" description="Low complexity" evidence="1">
    <location>
        <begin position="73"/>
        <end position="83"/>
    </location>
</feature>
<sequence length="101" mass="10982">MVDNRNRGPTWITGAGFGVLTVNSGLAIYCARNDSASVLFLLLLFGCLRTYERAPPGSPARERARRAVWPLARSPRCSPSASPGRWRVSCPTPRPAPWSGV</sequence>
<evidence type="ECO:0000313" key="4">
    <source>
        <dbReference type="Proteomes" id="UP000324897"/>
    </source>
</evidence>
<gene>
    <name evidence="3" type="ORF">EJB05_46280</name>
</gene>
<dbReference type="EMBL" id="RWGY01000039">
    <property type="protein sequence ID" value="TVU12629.1"/>
    <property type="molecule type" value="Genomic_DNA"/>
</dbReference>
<dbReference type="PANTHER" id="PTHR46610:SF16">
    <property type="match status" value="1"/>
</dbReference>
<keyword evidence="4" id="KW-1185">Reference proteome</keyword>
<dbReference type="PANTHER" id="PTHR46610">
    <property type="entry name" value="OS05G0181300 PROTEIN"/>
    <property type="match status" value="1"/>
</dbReference>
<keyword evidence="2" id="KW-1133">Transmembrane helix</keyword>
<proteinExistence type="predicted"/>
<evidence type="ECO:0000256" key="1">
    <source>
        <dbReference type="SAM" id="MobiDB-lite"/>
    </source>
</evidence>
<organism evidence="3 4">
    <name type="scientific">Eragrostis curvula</name>
    <name type="common">weeping love grass</name>
    <dbReference type="NCBI Taxonomy" id="38414"/>
    <lineage>
        <taxon>Eukaryota</taxon>
        <taxon>Viridiplantae</taxon>
        <taxon>Streptophyta</taxon>
        <taxon>Embryophyta</taxon>
        <taxon>Tracheophyta</taxon>
        <taxon>Spermatophyta</taxon>
        <taxon>Magnoliopsida</taxon>
        <taxon>Liliopsida</taxon>
        <taxon>Poales</taxon>
        <taxon>Poaceae</taxon>
        <taxon>PACMAD clade</taxon>
        <taxon>Chloridoideae</taxon>
        <taxon>Eragrostideae</taxon>
        <taxon>Eragrostidinae</taxon>
        <taxon>Eragrostis</taxon>
    </lineage>
</organism>
<feature type="transmembrane region" description="Helical" evidence="2">
    <location>
        <begin position="12"/>
        <end position="29"/>
    </location>
</feature>
<accession>A0A5J9TMM0</accession>
<dbReference type="Proteomes" id="UP000324897">
    <property type="component" value="Chromosome 3"/>
</dbReference>
<dbReference type="InterPro" id="IPR045501">
    <property type="entry name" value="DUF6490"/>
</dbReference>
<evidence type="ECO:0000256" key="2">
    <source>
        <dbReference type="SAM" id="Phobius"/>
    </source>
</evidence>
<feature type="non-terminal residue" evidence="3">
    <location>
        <position position="1"/>
    </location>
</feature>
<comment type="caution">
    <text evidence="3">The sequence shown here is derived from an EMBL/GenBank/DDBJ whole genome shotgun (WGS) entry which is preliminary data.</text>
</comment>
<feature type="compositionally biased region" description="Pro residues" evidence="1">
    <location>
        <begin position="92"/>
        <end position="101"/>
    </location>
</feature>
<evidence type="ECO:0000313" key="3">
    <source>
        <dbReference type="EMBL" id="TVU12629.1"/>
    </source>
</evidence>
<protein>
    <submittedName>
        <fullName evidence="3">Uncharacterized protein</fullName>
    </submittedName>
</protein>
<dbReference type="Pfam" id="PF20100">
    <property type="entry name" value="DUF6490"/>
    <property type="match status" value="1"/>
</dbReference>
<reference evidence="3 4" key="1">
    <citation type="journal article" date="2019" name="Sci. Rep.">
        <title>A high-quality genome of Eragrostis curvula grass provides insights into Poaceae evolution and supports new strategies to enhance forage quality.</title>
        <authorList>
            <person name="Carballo J."/>
            <person name="Santos B.A.C.M."/>
            <person name="Zappacosta D."/>
            <person name="Garbus I."/>
            <person name="Selva J.P."/>
            <person name="Gallo C.A."/>
            <person name="Diaz A."/>
            <person name="Albertini E."/>
            <person name="Caccamo M."/>
            <person name="Echenique V."/>
        </authorList>
    </citation>
    <scope>NUCLEOTIDE SEQUENCE [LARGE SCALE GENOMIC DNA]</scope>
    <source>
        <strain evidence="4">cv. Victoria</strain>
        <tissue evidence="3">Leaf</tissue>
    </source>
</reference>